<feature type="compositionally biased region" description="Low complexity" evidence="1">
    <location>
        <begin position="14"/>
        <end position="24"/>
    </location>
</feature>
<dbReference type="Proteomes" id="UP000492821">
    <property type="component" value="Unassembled WGS sequence"/>
</dbReference>
<reference evidence="3" key="2">
    <citation type="submission" date="2020-10" db="UniProtKB">
        <authorList>
            <consortium name="WormBaseParasite"/>
        </authorList>
    </citation>
    <scope>IDENTIFICATION</scope>
</reference>
<proteinExistence type="predicted"/>
<sequence length="198" mass="21669">MYRPIQQQPPNYATGTVPSTSTPSNVSITSAYDIARGVRRLRPTASTAAADQRRFSRSVDHLDVIGEEYPVPPRNPPSSPYLSHKSCNSPEAVYRRRLTSRPSVLASPMTFRVPVAARSQSNAAILAPSGPVPPRRGPASGLYHSASRTSIHHAPHRPLGPYFYFCDRLQPRVKKGDRIKPLGTVNNGCKNVDQISGM</sequence>
<accession>A0A7E4WAQ0</accession>
<feature type="compositionally biased region" description="Pro residues" evidence="1">
    <location>
        <begin position="70"/>
        <end position="79"/>
    </location>
</feature>
<organism evidence="2 3">
    <name type="scientific">Panagrellus redivivus</name>
    <name type="common">Microworm</name>
    <dbReference type="NCBI Taxonomy" id="6233"/>
    <lineage>
        <taxon>Eukaryota</taxon>
        <taxon>Metazoa</taxon>
        <taxon>Ecdysozoa</taxon>
        <taxon>Nematoda</taxon>
        <taxon>Chromadorea</taxon>
        <taxon>Rhabditida</taxon>
        <taxon>Tylenchina</taxon>
        <taxon>Panagrolaimomorpha</taxon>
        <taxon>Panagrolaimoidea</taxon>
        <taxon>Panagrolaimidae</taxon>
        <taxon>Panagrellus</taxon>
    </lineage>
</organism>
<evidence type="ECO:0000313" key="3">
    <source>
        <dbReference type="WBParaSite" id="Pan_g8974.t1"/>
    </source>
</evidence>
<evidence type="ECO:0000256" key="1">
    <source>
        <dbReference type="SAM" id="MobiDB-lite"/>
    </source>
</evidence>
<dbReference type="AlphaFoldDB" id="A0A7E4WAQ0"/>
<feature type="compositionally biased region" description="Polar residues" evidence="1">
    <location>
        <begin position="1"/>
        <end position="13"/>
    </location>
</feature>
<reference evidence="2" key="1">
    <citation type="journal article" date="2013" name="Genetics">
        <title>The draft genome and transcriptome of Panagrellus redivivus are shaped by the harsh demands of a free-living lifestyle.</title>
        <authorList>
            <person name="Srinivasan J."/>
            <person name="Dillman A.R."/>
            <person name="Macchietto M.G."/>
            <person name="Heikkinen L."/>
            <person name="Lakso M."/>
            <person name="Fracchia K.M."/>
            <person name="Antoshechkin I."/>
            <person name="Mortazavi A."/>
            <person name="Wong G."/>
            <person name="Sternberg P.W."/>
        </authorList>
    </citation>
    <scope>NUCLEOTIDE SEQUENCE [LARGE SCALE GENOMIC DNA]</scope>
    <source>
        <strain evidence="2">MT8872</strain>
    </source>
</reference>
<keyword evidence="2" id="KW-1185">Reference proteome</keyword>
<feature type="region of interest" description="Disordered" evidence="1">
    <location>
        <begin position="66"/>
        <end position="87"/>
    </location>
</feature>
<evidence type="ECO:0000313" key="2">
    <source>
        <dbReference type="Proteomes" id="UP000492821"/>
    </source>
</evidence>
<feature type="region of interest" description="Disordered" evidence="1">
    <location>
        <begin position="1"/>
        <end position="24"/>
    </location>
</feature>
<name>A0A7E4WAQ0_PANRE</name>
<dbReference type="WBParaSite" id="Pan_g8974.t1">
    <property type="protein sequence ID" value="Pan_g8974.t1"/>
    <property type="gene ID" value="Pan_g8974"/>
</dbReference>
<protein>
    <submittedName>
        <fullName evidence="3">SH3 domain-containing protein</fullName>
    </submittedName>
</protein>